<keyword evidence="2" id="KW-1185">Reference proteome</keyword>
<accession>A0A4Z0A4D5</accession>
<reference evidence="1 2" key="1">
    <citation type="submission" date="2019-02" db="EMBL/GenBank/DDBJ databases">
        <title>Genome sequencing of the rare red list fungi Hericium alpestre (H. flagellum).</title>
        <authorList>
            <person name="Buettner E."/>
            <person name="Kellner H."/>
        </authorList>
    </citation>
    <scope>NUCLEOTIDE SEQUENCE [LARGE SCALE GENOMIC DNA]</scope>
    <source>
        <strain evidence="1 2">DSM 108284</strain>
    </source>
</reference>
<protein>
    <submittedName>
        <fullName evidence="1">Uncharacterized protein</fullName>
    </submittedName>
</protein>
<evidence type="ECO:0000313" key="1">
    <source>
        <dbReference type="EMBL" id="TFY81896.1"/>
    </source>
</evidence>
<gene>
    <name evidence="1" type="ORF">EWM64_g2117</name>
</gene>
<organism evidence="1 2">
    <name type="scientific">Hericium alpestre</name>
    <dbReference type="NCBI Taxonomy" id="135208"/>
    <lineage>
        <taxon>Eukaryota</taxon>
        <taxon>Fungi</taxon>
        <taxon>Dikarya</taxon>
        <taxon>Basidiomycota</taxon>
        <taxon>Agaricomycotina</taxon>
        <taxon>Agaricomycetes</taxon>
        <taxon>Russulales</taxon>
        <taxon>Hericiaceae</taxon>
        <taxon>Hericium</taxon>
    </lineage>
</organism>
<dbReference type="AlphaFoldDB" id="A0A4Z0A4D5"/>
<proteinExistence type="predicted"/>
<dbReference type="EMBL" id="SFCI01000163">
    <property type="protein sequence ID" value="TFY81896.1"/>
    <property type="molecule type" value="Genomic_DNA"/>
</dbReference>
<name>A0A4Z0A4D5_9AGAM</name>
<evidence type="ECO:0000313" key="2">
    <source>
        <dbReference type="Proteomes" id="UP000298061"/>
    </source>
</evidence>
<comment type="caution">
    <text evidence="1">The sequence shown here is derived from an EMBL/GenBank/DDBJ whole genome shotgun (WGS) entry which is preliminary data.</text>
</comment>
<dbReference type="Proteomes" id="UP000298061">
    <property type="component" value="Unassembled WGS sequence"/>
</dbReference>
<sequence length="50" mass="5168">MASITKASLPTLDRLQASVPADLDAQKVAAEWFTALGDAPGILTLLLDSA</sequence>